<evidence type="ECO:0000256" key="3">
    <source>
        <dbReference type="ARBA" id="ARBA00022448"/>
    </source>
</evidence>
<keyword evidence="9 10" id="KW-0472">Membrane</keyword>
<dbReference type="SUPFAM" id="SSF54523">
    <property type="entry name" value="Pili subunits"/>
    <property type="match status" value="1"/>
</dbReference>
<evidence type="ECO:0000256" key="4">
    <source>
        <dbReference type="ARBA" id="ARBA00022475"/>
    </source>
</evidence>
<evidence type="ECO:0000313" key="15">
    <source>
        <dbReference type="EMBL" id="SEQ83611.1"/>
    </source>
</evidence>
<comment type="subcellular location">
    <subcellularLocation>
        <location evidence="1 10">Cell inner membrane</location>
    </subcellularLocation>
</comment>
<evidence type="ECO:0000256" key="6">
    <source>
        <dbReference type="ARBA" id="ARBA00022692"/>
    </source>
</evidence>
<reference evidence="15 16" key="1">
    <citation type="submission" date="2016-10" db="EMBL/GenBank/DDBJ databases">
        <authorList>
            <person name="de Groot N.N."/>
        </authorList>
    </citation>
    <scope>NUCLEOTIDE SEQUENCE [LARGE SCALE GENOMIC DNA]</scope>
    <source>
        <strain evidence="15 16">LMG 27941</strain>
    </source>
</reference>
<proteinExistence type="inferred from homology"/>
<evidence type="ECO:0000259" key="13">
    <source>
        <dbReference type="Pfam" id="PF21687"/>
    </source>
</evidence>
<dbReference type="PIRSF" id="PIRSF002786">
    <property type="entry name" value="XcpX"/>
    <property type="match status" value="1"/>
</dbReference>
<dbReference type="EMBL" id="JAZDQQ010000002">
    <property type="protein sequence ID" value="MEE1879268.1"/>
    <property type="molecule type" value="Genomic_DNA"/>
</dbReference>
<accession>A0A1H9J9C4</accession>
<dbReference type="InterPro" id="IPR045584">
    <property type="entry name" value="Pilin-like"/>
</dbReference>
<dbReference type="InterPro" id="IPR005628">
    <property type="entry name" value="GspK"/>
</dbReference>
<sequence length="316" mass="34430">MARQDGMAVISALLIAAVVAVIAAGMIERQGLQTRQVENRQMALQGQWALEGGLQLSRRVLFEQRLRDPLVRGGQPWTRPLRDVPSGSVRFDGQLEDEQGKFNLRNLVVDGQVDSEALATFQRLCALIGIGERLATAIAGQVIDSYPQRPPVSPGSAGQGLQGGRATSPAVAAEALPARRPMLRSVDALVGLKGMDAEALQRLRRFVTVLPAMTWINGNTASAEVLAAQVPGLPLQQAMALVAERDSGRWFINRGDFVNRLRMPQLAMANVRVGINSDWFRLRGQARLGSRELPLQALLRQREGQLPDVIWSRVGA</sequence>
<evidence type="ECO:0000256" key="2">
    <source>
        <dbReference type="ARBA" id="ARBA00007246"/>
    </source>
</evidence>
<comment type="similarity">
    <text evidence="2 10">Belongs to the GSP K family.</text>
</comment>
<dbReference type="KEGG" id="pmos:O165_006985"/>
<dbReference type="GO" id="GO:0005886">
    <property type="term" value="C:plasma membrane"/>
    <property type="evidence" value="ECO:0007669"/>
    <property type="project" value="UniProtKB-SubCell"/>
</dbReference>
<evidence type="ECO:0000256" key="8">
    <source>
        <dbReference type="ARBA" id="ARBA00022989"/>
    </source>
</evidence>
<evidence type="ECO:0000256" key="10">
    <source>
        <dbReference type="PIRNR" id="PIRNR002786"/>
    </source>
</evidence>
<feature type="domain" description="T2SS protein K second SAM-like" evidence="12">
    <location>
        <begin position="216"/>
        <end position="275"/>
    </location>
</feature>
<evidence type="ECO:0000313" key="16">
    <source>
        <dbReference type="Proteomes" id="UP000199221"/>
    </source>
</evidence>
<feature type="domain" description="T2SS protein K first SAM-like" evidence="13">
    <location>
        <begin position="100"/>
        <end position="212"/>
    </location>
</feature>
<keyword evidence="5 10" id="KW-0997">Cell inner membrane</keyword>
<protein>
    <recommendedName>
        <fullName evidence="10">Type II secretion system protein K</fullName>
    </recommendedName>
</protein>
<reference evidence="14 17" key="2">
    <citation type="submission" date="2024-01" db="EMBL/GenBank/DDBJ databases">
        <title>Unpublished Manusciprt.</title>
        <authorList>
            <person name="Duman M."/>
            <person name="Valdes E.G."/>
            <person name="Ajmi N."/>
            <person name="Altun S."/>
            <person name="Saticioglu I.B."/>
        </authorList>
    </citation>
    <scope>NUCLEOTIDE SEQUENCE [LARGE SCALE GENOMIC DNA]</scope>
    <source>
        <strain evidence="14 17">139P</strain>
    </source>
</reference>
<dbReference type="Proteomes" id="UP001329505">
    <property type="component" value="Unassembled WGS sequence"/>
</dbReference>
<keyword evidence="7" id="KW-0653">Protein transport</keyword>
<evidence type="ECO:0000313" key="14">
    <source>
        <dbReference type="EMBL" id="MEE1879268.1"/>
    </source>
</evidence>
<dbReference type="PANTHER" id="PTHR38831:SF1">
    <property type="entry name" value="TYPE II SECRETION SYSTEM PROTEIN K-RELATED"/>
    <property type="match status" value="1"/>
</dbReference>
<dbReference type="NCBIfam" id="NF037980">
    <property type="entry name" value="T2SS_GspK"/>
    <property type="match status" value="1"/>
</dbReference>
<evidence type="ECO:0000256" key="9">
    <source>
        <dbReference type="ARBA" id="ARBA00023136"/>
    </source>
</evidence>
<dbReference type="SUPFAM" id="SSF158544">
    <property type="entry name" value="GspK insert domain-like"/>
    <property type="match status" value="1"/>
</dbReference>
<keyword evidence="6" id="KW-0812">Transmembrane</keyword>
<evidence type="ECO:0000256" key="1">
    <source>
        <dbReference type="ARBA" id="ARBA00004533"/>
    </source>
</evidence>
<dbReference type="GO" id="GO:0009306">
    <property type="term" value="P:protein secretion"/>
    <property type="evidence" value="ECO:0007669"/>
    <property type="project" value="InterPro"/>
</dbReference>
<dbReference type="Proteomes" id="UP000199221">
    <property type="component" value="Unassembled WGS sequence"/>
</dbReference>
<dbReference type="InterPro" id="IPR010994">
    <property type="entry name" value="RuvA_2-like"/>
</dbReference>
<keyword evidence="8" id="KW-1133">Transmembrane helix</keyword>
<dbReference type="InterPro" id="IPR049031">
    <property type="entry name" value="T2SSK_SAM-like_1st"/>
</dbReference>
<evidence type="ECO:0000313" key="17">
    <source>
        <dbReference type="Proteomes" id="UP001329505"/>
    </source>
</evidence>
<feature type="region of interest" description="Disordered" evidence="11">
    <location>
        <begin position="149"/>
        <end position="169"/>
    </location>
</feature>
<dbReference type="Gene3D" id="1.10.40.60">
    <property type="entry name" value="EpsJ-like"/>
    <property type="match status" value="2"/>
</dbReference>
<name>A0A1H9J9C4_9PSED</name>
<evidence type="ECO:0000256" key="11">
    <source>
        <dbReference type="SAM" id="MobiDB-lite"/>
    </source>
</evidence>
<dbReference type="RefSeq" id="WP_038705896.1">
    <property type="nucleotide sequence ID" value="NZ_CP009365.1"/>
</dbReference>
<dbReference type="EMBL" id="FOEQ01000004">
    <property type="protein sequence ID" value="SEQ83611.1"/>
    <property type="molecule type" value="Genomic_DNA"/>
</dbReference>
<evidence type="ECO:0000256" key="5">
    <source>
        <dbReference type="ARBA" id="ARBA00022519"/>
    </source>
</evidence>
<dbReference type="Pfam" id="PF03934">
    <property type="entry name" value="T2SSK"/>
    <property type="match status" value="1"/>
</dbReference>
<dbReference type="SUPFAM" id="SSF47781">
    <property type="entry name" value="RuvA domain 2-like"/>
    <property type="match status" value="1"/>
</dbReference>
<evidence type="ECO:0000259" key="12">
    <source>
        <dbReference type="Pfam" id="PF03934"/>
    </source>
</evidence>
<dbReference type="PANTHER" id="PTHR38831">
    <property type="entry name" value="TYPE II SECRETION SYSTEM PROTEIN K"/>
    <property type="match status" value="1"/>
</dbReference>
<dbReference type="Pfam" id="PF21687">
    <property type="entry name" value="T2SSK_1st"/>
    <property type="match status" value="1"/>
</dbReference>
<organism evidence="15 16">
    <name type="scientific">Pseudomonas soli</name>
    <dbReference type="NCBI Taxonomy" id="1306993"/>
    <lineage>
        <taxon>Bacteria</taxon>
        <taxon>Pseudomonadati</taxon>
        <taxon>Pseudomonadota</taxon>
        <taxon>Gammaproteobacteria</taxon>
        <taxon>Pseudomonadales</taxon>
        <taxon>Pseudomonadaceae</taxon>
        <taxon>Pseudomonas</taxon>
    </lineage>
</organism>
<keyword evidence="17" id="KW-1185">Reference proteome</keyword>
<keyword evidence="4 10" id="KW-1003">Cell membrane</keyword>
<gene>
    <name evidence="14" type="primary">gspK</name>
    <name evidence="15" type="ORF">SAMN05216230_10435</name>
    <name evidence="14" type="ORF">V0R55_03775</name>
</gene>
<keyword evidence="3 10" id="KW-0813">Transport</keyword>
<dbReference type="Gene3D" id="3.30.1300.30">
    <property type="entry name" value="GSPII I/J protein-like"/>
    <property type="match status" value="1"/>
</dbReference>
<dbReference type="InterPro" id="IPR038072">
    <property type="entry name" value="GspK_central_sf"/>
</dbReference>
<dbReference type="GeneID" id="93677449"/>
<dbReference type="AlphaFoldDB" id="A0A1H9J9C4"/>
<evidence type="ECO:0000256" key="7">
    <source>
        <dbReference type="ARBA" id="ARBA00022927"/>
    </source>
</evidence>
<dbReference type="InterPro" id="IPR049179">
    <property type="entry name" value="T2SSK_SAM-like_2nd"/>
</dbReference>